<accession>A0A174DZK9</accession>
<dbReference type="AlphaFoldDB" id="A0A174DZK9"/>
<evidence type="ECO:0000313" key="3">
    <source>
        <dbReference type="Proteomes" id="UP000095746"/>
    </source>
</evidence>
<dbReference type="EMBL" id="CYZT01000072">
    <property type="protein sequence ID" value="CUO31052.1"/>
    <property type="molecule type" value="Genomic_DNA"/>
</dbReference>
<sequence>MPSGDLHPVVEHQPAAHQILELADVTRPGVPLKVLHGLVGEAEPPALLGAEAVDEQGNVLRPGPQGRQVEFDGGQAVVEIRPESPPLAHGQQVLVGRGDDPRTQGDDLTTAHPLKLPGLQHPQQLGLHLQIHVPDLVQQDIPVPRQLKLAHPGLGGAGESPLLVAEEFGFQELLWDGGTVDGHIGEGAAPVALGMDAAGDDLLAGAGLPQNEYALTAVSGLPGLVQQVGHPGALPYKILQAVAAVHPGQILVEAPEAGGLVAELGEHLFQPAQVAHRDGAHHADDPLPVQDGKQAGDTGSAMELQKEIGPGLAGAQHLLEGGELVQH</sequence>
<dbReference type="Proteomes" id="UP000095746">
    <property type="component" value="Unassembled WGS sequence"/>
</dbReference>
<feature type="region of interest" description="Disordered" evidence="1">
    <location>
        <begin position="84"/>
        <end position="111"/>
    </location>
</feature>
<feature type="region of interest" description="Disordered" evidence="1">
    <location>
        <begin position="275"/>
        <end position="301"/>
    </location>
</feature>
<dbReference type="AntiFam" id="ANF00203">
    <property type="entry name" value="Shadow ORF (opposite algB)"/>
</dbReference>
<proteinExistence type="predicted"/>
<feature type="compositionally biased region" description="Basic and acidic residues" evidence="1">
    <location>
        <begin position="275"/>
        <end position="285"/>
    </location>
</feature>
<name>A0A174DZK9_FLAPL</name>
<evidence type="ECO:0000313" key="2">
    <source>
        <dbReference type="EMBL" id="CUO31052.1"/>
    </source>
</evidence>
<protein>
    <submittedName>
        <fullName evidence="2">Uncharacterized protein conserved in bacteria</fullName>
    </submittedName>
</protein>
<reference evidence="2 3" key="1">
    <citation type="submission" date="2015-09" db="EMBL/GenBank/DDBJ databases">
        <authorList>
            <consortium name="Pathogen Informatics"/>
        </authorList>
    </citation>
    <scope>NUCLEOTIDE SEQUENCE [LARGE SCALE GENOMIC DNA]</scope>
    <source>
        <strain evidence="2 3">2789STDY5608854</strain>
    </source>
</reference>
<organism evidence="2 3">
    <name type="scientific">Flavonifractor plautii</name>
    <name type="common">Fusobacterium plautii</name>
    <dbReference type="NCBI Taxonomy" id="292800"/>
    <lineage>
        <taxon>Bacteria</taxon>
        <taxon>Bacillati</taxon>
        <taxon>Bacillota</taxon>
        <taxon>Clostridia</taxon>
        <taxon>Eubacteriales</taxon>
        <taxon>Oscillospiraceae</taxon>
        <taxon>Flavonifractor</taxon>
    </lineage>
</organism>
<gene>
    <name evidence="2" type="ORF">ERS852411_01319</name>
</gene>
<evidence type="ECO:0000256" key="1">
    <source>
        <dbReference type="SAM" id="MobiDB-lite"/>
    </source>
</evidence>
<dbReference type="AntiFam" id="ANF00077">
    <property type="entry name" value="Shadow ORF (opposite AtoC)"/>
</dbReference>